<evidence type="ECO:0000313" key="3">
    <source>
        <dbReference type="Proteomes" id="UP000319257"/>
    </source>
</evidence>
<feature type="region of interest" description="Disordered" evidence="1">
    <location>
        <begin position="175"/>
        <end position="268"/>
    </location>
</feature>
<comment type="caution">
    <text evidence="2">The sequence shown here is derived from an EMBL/GenBank/DDBJ whole genome shotgun (WGS) entry which is preliminary data.</text>
</comment>
<feature type="compositionally biased region" description="Pro residues" evidence="1">
    <location>
        <begin position="242"/>
        <end position="256"/>
    </location>
</feature>
<name>A0A507AVJ8_9PEZI</name>
<feature type="region of interest" description="Disordered" evidence="1">
    <location>
        <begin position="377"/>
        <end position="400"/>
    </location>
</feature>
<dbReference type="RefSeq" id="XP_030992447.1">
    <property type="nucleotide sequence ID" value="XM_031143145.1"/>
</dbReference>
<feature type="region of interest" description="Disordered" evidence="1">
    <location>
        <begin position="302"/>
        <end position="324"/>
    </location>
</feature>
<keyword evidence="3" id="KW-1185">Reference proteome</keyword>
<dbReference type="InParanoid" id="A0A507AVJ8"/>
<dbReference type="AlphaFoldDB" id="A0A507AVJ8"/>
<feature type="compositionally biased region" description="Low complexity" evidence="1">
    <location>
        <begin position="222"/>
        <end position="234"/>
    </location>
</feature>
<feature type="compositionally biased region" description="Polar residues" evidence="1">
    <location>
        <begin position="121"/>
        <end position="132"/>
    </location>
</feature>
<feature type="compositionally biased region" description="Basic and acidic residues" evidence="1">
    <location>
        <begin position="390"/>
        <end position="400"/>
    </location>
</feature>
<dbReference type="OrthoDB" id="4775454at2759"/>
<dbReference type="Proteomes" id="UP000319257">
    <property type="component" value="Unassembled WGS sequence"/>
</dbReference>
<gene>
    <name evidence="2" type="ORF">E0L32_008305</name>
</gene>
<protein>
    <submittedName>
        <fullName evidence="2">Uncharacterized protein</fullName>
    </submittedName>
</protein>
<evidence type="ECO:0000313" key="2">
    <source>
        <dbReference type="EMBL" id="TPX10736.1"/>
    </source>
</evidence>
<sequence>MERSTGLAEIKLVSKYYPVNNYSYPRADAARCQRKSIVGRGSLDSDCSMPGMVDDHGSDVSAEDDYQYHVSAAELWDSFWQASGTSEQRSKRDAYPGFTAPPALRPQLSQPEPRIREETDTNSSAYTGRTTPESPPSWPLPCNSAQDRSVKTITPKASYSLFPAPARVPTIPVLPPRLSSLGMPPPSSRPHTPTRRRPAVRASSHSLSAVPKMRPNPIDLGHAASHPSSAPVSPMLALTSPPIGPPPSELPPPPRRPALRNRSASAAAGSYRPQHFIPPSFVTATSAPPTITTFSGAAASSTSSLASSRSPTPAQMIPLPPISPPKVSVFEADSDTEEDDSNDKSFARRIVKGLAHKRSFSDTRRTAKGDEFAKEQLRRARSGTMGETSEMEKRARDQLRHQQHHFLQLHEQQAKPKLKRHGSDVFAKLIGRKSH</sequence>
<evidence type="ECO:0000256" key="1">
    <source>
        <dbReference type="SAM" id="MobiDB-lite"/>
    </source>
</evidence>
<feature type="region of interest" description="Disordered" evidence="1">
    <location>
        <begin position="87"/>
        <end position="148"/>
    </location>
</feature>
<reference evidence="2 3" key="1">
    <citation type="submission" date="2019-06" db="EMBL/GenBank/DDBJ databases">
        <title>Draft genome sequence of the filamentous fungus Phialemoniopsis curvata isolated from diesel fuel.</title>
        <authorList>
            <person name="Varaljay V.A."/>
            <person name="Lyon W.J."/>
            <person name="Crouch A.L."/>
            <person name="Drake C.E."/>
            <person name="Hollomon J.M."/>
            <person name="Nadeau L.J."/>
            <person name="Nunn H.S."/>
            <person name="Stevenson B.S."/>
            <person name="Bojanowski C.L."/>
            <person name="Crookes-Goodson W.J."/>
        </authorList>
    </citation>
    <scope>NUCLEOTIDE SEQUENCE [LARGE SCALE GENOMIC DNA]</scope>
    <source>
        <strain evidence="2 3">D216</strain>
    </source>
</reference>
<feature type="compositionally biased region" description="Low complexity" evidence="1">
    <location>
        <begin position="302"/>
        <end position="314"/>
    </location>
</feature>
<organism evidence="2 3">
    <name type="scientific">Thyridium curvatum</name>
    <dbReference type="NCBI Taxonomy" id="1093900"/>
    <lineage>
        <taxon>Eukaryota</taxon>
        <taxon>Fungi</taxon>
        <taxon>Dikarya</taxon>
        <taxon>Ascomycota</taxon>
        <taxon>Pezizomycotina</taxon>
        <taxon>Sordariomycetes</taxon>
        <taxon>Sordariomycetidae</taxon>
        <taxon>Thyridiales</taxon>
        <taxon>Thyridiaceae</taxon>
        <taxon>Thyridium</taxon>
    </lineage>
</organism>
<dbReference type="STRING" id="1093900.A0A507AVJ8"/>
<dbReference type="GeneID" id="41975752"/>
<dbReference type="EMBL" id="SKBQ01000054">
    <property type="protein sequence ID" value="TPX10736.1"/>
    <property type="molecule type" value="Genomic_DNA"/>
</dbReference>
<accession>A0A507AVJ8</accession>
<proteinExistence type="predicted"/>